<dbReference type="InterPro" id="IPR036045">
    <property type="entry name" value="Sec1-like_sf"/>
</dbReference>
<dbReference type="InterPro" id="IPR043127">
    <property type="entry name" value="Sec-1-like_dom3a"/>
</dbReference>
<dbReference type="Pfam" id="PF00995">
    <property type="entry name" value="Sec1"/>
    <property type="match status" value="1"/>
</dbReference>
<comment type="function">
    <text evidence="1">Catalyzes an early step in riboflavin biosynthesis, the NADPH-dependent reduction of the ribose side chain of 2,5-diamino-6-ribosylamino-4(3H)-pyrimidinone 5'-phosphate, yielding 2,5-diamino-6-ribitylamino-4(3H)-pyrimidinone 5'-phosphate.</text>
</comment>
<evidence type="ECO:0000259" key="11">
    <source>
        <dbReference type="Pfam" id="PF01872"/>
    </source>
</evidence>
<feature type="region of interest" description="Disordered" evidence="10">
    <location>
        <begin position="294"/>
        <end position="314"/>
    </location>
</feature>
<feature type="compositionally biased region" description="Basic and acidic residues" evidence="10">
    <location>
        <begin position="913"/>
        <end position="923"/>
    </location>
</feature>
<feature type="region of interest" description="Disordered" evidence="10">
    <location>
        <begin position="913"/>
        <end position="1038"/>
    </location>
</feature>
<organism evidence="12 13">
    <name type="scientific">Thyridium curvatum</name>
    <dbReference type="NCBI Taxonomy" id="1093900"/>
    <lineage>
        <taxon>Eukaryota</taxon>
        <taxon>Fungi</taxon>
        <taxon>Dikarya</taxon>
        <taxon>Ascomycota</taxon>
        <taxon>Pezizomycotina</taxon>
        <taxon>Sordariomycetes</taxon>
        <taxon>Sordariomycetidae</taxon>
        <taxon>Thyridiales</taxon>
        <taxon>Thyridiaceae</taxon>
        <taxon>Thyridium</taxon>
    </lineage>
</organism>
<protein>
    <recommendedName>
        <fullName evidence="5">2,5-diamino-6-ribosylamino-4(3H)-pyrimidinone 5'-phosphate reductase</fullName>
        <ecNumber evidence="4">1.1.1.302</ecNumber>
    </recommendedName>
    <alternativeName>
        <fullName evidence="7">2,5-diamino-6-(5-phospho-D-ribosylamino)pyrimidin-4(3H)-one reductase</fullName>
    </alternativeName>
    <alternativeName>
        <fullName evidence="6">2,5-diamino-6-ribitylamino-4(3H)-pyrimidinone 5'-phosphate synthase</fullName>
    </alternativeName>
</protein>
<proteinExistence type="inferred from homology"/>
<dbReference type="Pfam" id="PF01872">
    <property type="entry name" value="RibD_C"/>
    <property type="match status" value="1"/>
</dbReference>
<evidence type="ECO:0000256" key="10">
    <source>
        <dbReference type="SAM" id="MobiDB-lite"/>
    </source>
</evidence>
<dbReference type="Gene3D" id="3.40.430.10">
    <property type="entry name" value="Dihydrofolate Reductase, subunit A"/>
    <property type="match status" value="1"/>
</dbReference>
<dbReference type="GO" id="GO:0009231">
    <property type="term" value="P:riboflavin biosynthetic process"/>
    <property type="evidence" value="ECO:0007669"/>
    <property type="project" value="InterPro"/>
</dbReference>
<comment type="catalytic activity">
    <reaction evidence="8">
        <text>2,5-diamino-6-(1-D-ribitylamino)pyrimidin-4(3H)-one 5'-phosphate + NAD(+) = 2,5-diamino-6-(1-D-ribosylamino)pyrimidin-4(3H)-one 5'-phosphate + NADH + H(+)</text>
        <dbReference type="Rhea" id="RHEA:27274"/>
        <dbReference type="ChEBI" id="CHEBI:15378"/>
        <dbReference type="ChEBI" id="CHEBI:57540"/>
        <dbReference type="ChEBI" id="CHEBI:57945"/>
        <dbReference type="ChEBI" id="CHEBI:58890"/>
        <dbReference type="ChEBI" id="CHEBI:59545"/>
        <dbReference type="EC" id="1.1.1.302"/>
    </reaction>
</comment>
<dbReference type="InParanoid" id="A0A507AZM0"/>
<evidence type="ECO:0000256" key="5">
    <source>
        <dbReference type="ARBA" id="ARBA00015035"/>
    </source>
</evidence>
<reference evidence="12 13" key="1">
    <citation type="submission" date="2019-06" db="EMBL/GenBank/DDBJ databases">
        <title>Draft genome sequence of the filamentous fungus Phialemoniopsis curvata isolated from diesel fuel.</title>
        <authorList>
            <person name="Varaljay V.A."/>
            <person name="Lyon W.J."/>
            <person name="Crouch A.L."/>
            <person name="Drake C.E."/>
            <person name="Hollomon J.M."/>
            <person name="Nadeau L.J."/>
            <person name="Nunn H.S."/>
            <person name="Stevenson B.S."/>
            <person name="Bojanowski C.L."/>
            <person name="Crookes-Goodson W.J."/>
        </authorList>
    </citation>
    <scope>NUCLEOTIDE SEQUENCE [LARGE SCALE GENOMIC DNA]</scope>
    <source>
        <strain evidence="12 13">D216</strain>
    </source>
</reference>
<dbReference type="EMBL" id="SKBQ01000057">
    <property type="protein sequence ID" value="TPX10459.1"/>
    <property type="molecule type" value="Genomic_DNA"/>
</dbReference>
<dbReference type="GO" id="GO:0016192">
    <property type="term" value="P:vesicle-mediated transport"/>
    <property type="evidence" value="ECO:0007669"/>
    <property type="project" value="InterPro"/>
</dbReference>
<dbReference type="InterPro" id="IPR043154">
    <property type="entry name" value="Sec-1-like_dom1"/>
</dbReference>
<dbReference type="SUPFAM" id="SSF56815">
    <property type="entry name" value="Sec1/munc18-like (SM) proteins"/>
    <property type="match status" value="1"/>
</dbReference>
<evidence type="ECO:0000256" key="2">
    <source>
        <dbReference type="ARBA" id="ARBA00009723"/>
    </source>
</evidence>
<sequence>MAESLHFSEAEAAKLEPHLPHRTGEPHGVSHPSRPFVTLTFATSLDSSLALAPGTRTVLSGPQSKAMTHFLRSRHDAILVGVGTAVADDPGLNCRLESARQLDQQPRPIVVDPHGRWDFSEDSKVLQLVRRGLGLAPYVVTSVQQPPLEKREMLQRHGGKYIVLDKGSPAGQTSRARFRWEDILLAIQREGLQSVMIEGGGQIINSLLDAANSDLVDSVIVTIAPTWLGQGGVVVSPNRSFDVEGRPQAAHFHAAPFCAAPAHIGAPVLLQPIVDWPQPLLARSASYRQALPELQDAAEPSRAPPTTLGPLLRQPLVPGRLSTPAAKMGVSIIQEQHDDRADISTRAAVILDTIKNIARNDWKVLVVDEAAKKIIDNVLKEDELLNQNIANIERIEDRRDMNPTMDAIYVLSPQPHVVDCLVADLDRRRYKSAFLVWTAVLDPQVRRRIDASPAARQQIAGFETLSVDFFPREAQITDICISLGEYPKVRYYRPANPSHEASVLCSHLARFVQEELDQYAQWNKNFPPPSSRPPGVLMIADRSMDIMAPLVHEFTYQAMAHDLLPIKEGDKVTFHMKINEGAINAQEKDMELQEKDSVWVDNRHRHMKDTIDKLMEDFRKFIEKNPHFSNDNPDTTSLNAIKDMLAGLPQFQEMKEAYSLHLSMAQECMNAFENRKLPDVASVEQTLVTGLDEDYRKPKNVLDQVVRLLDDEAIIPSDRLRLIMLYILYREGVIPEDINRLLAHASLPPQNGEIISNLELLGGRINRGLKEQRPNLPPLFPIDTKAASQSEEYALSRFETAVKHMLDHLCRGTLDQTVFPYVKPPLDPNEDAALASQGSLRAAKPSWAGAGRRVVENRQRVIVFMAGGATYSESRACYEASARHNRDVFLATSHMLTPALFVRQVGDLSVDKRRLDLPMERPKPKAPAHLFERERPPPQQQQQQGLPAGPGATGGLPPSASQQRMPRGPAPPGGGGGIPSGPRPGGAAAVAPPTAQMGSMSLNGGGGSARPPPPAHGDGKLHKADKDKKKRNIFGLKK</sequence>
<dbReference type="Gene3D" id="3.90.830.10">
    <property type="entry name" value="Syntaxin Binding Protein 1, Chain A, domain 2"/>
    <property type="match status" value="1"/>
</dbReference>
<dbReference type="RefSeq" id="XP_030992170.1">
    <property type="nucleotide sequence ID" value="XM_031143372.1"/>
</dbReference>
<dbReference type="InterPro" id="IPR027482">
    <property type="entry name" value="Sec1-like_dom2"/>
</dbReference>
<dbReference type="InterPro" id="IPR024072">
    <property type="entry name" value="DHFR-like_dom_sf"/>
</dbReference>
<feature type="compositionally biased region" description="Low complexity" evidence="10">
    <location>
        <begin position="940"/>
        <end position="958"/>
    </location>
</feature>
<comment type="caution">
    <text evidence="12">The sequence shown here is derived from an EMBL/GenBank/DDBJ whole genome shotgun (WGS) entry which is preliminary data.</text>
</comment>
<keyword evidence="13" id="KW-1185">Reference proteome</keyword>
<dbReference type="InterPro" id="IPR001619">
    <property type="entry name" value="Sec1-like"/>
</dbReference>
<evidence type="ECO:0000256" key="6">
    <source>
        <dbReference type="ARBA" id="ARBA00030073"/>
    </source>
</evidence>
<feature type="compositionally biased region" description="Low complexity" evidence="10">
    <location>
        <begin position="985"/>
        <end position="1002"/>
    </location>
</feature>
<comment type="catalytic activity">
    <reaction evidence="9">
        <text>2,5-diamino-6-(1-D-ribitylamino)pyrimidin-4(3H)-one 5'-phosphate + NADP(+) = 2,5-diamino-6-(1-D-ribosylamino)pyrimidin-4(3H)-one 5'-phosphate + NADPH + H(+)</text>
        <dbReference type="Rhea" id="RHEA:27278"/>
        <dbReference type="ChEBI" id="CHEBI:15378"/>
        <dbReference type="ChEBI" id="CHEBI:57783"/>
        <dbReference type="ChEBI" id="CHEBI:58349"/>
        <dbReference type="ChEBI" id="CHEBI:58890"/>
        <dbReference type="ChEBI" id="CHEBI:59545"/>
        <dbReference type="EC" id="1.1.1.302"/>
    </reaction>
</comment>
<evidence type="ECO:0000256" key="9">
    <source>
        <dbReference type="ARBA" id="ARBA00049020"/>
    </source>
</evidence>
<dbReference type="Gene3D" id="1.25.40.60">
    <property type="match status" value="1"/>
</dbReference>
<dbReference type="Gene3D" id="3.40.50.2060">
    <property type="match status" value="1"/>
</dbReference>
<dbReference type="EC" id="1.1.1.302" evidence="4"/>
<evidence type="ECO:0000256" key="1">
    <source>
        <dbReference type="ARBA" id="ARBA00003555"/>
    </source>
</evidence>
<dbReference type="InterPro" id="IPR002734">
    <property type="entry name" value="RibDG_C"/>
</dbReference>
<dbReference type="Proteomes" id="UP000319257">
    <property type="component" value="Unassembled WGS sequence"/>
</dbReference>
<evidence type="ECO:0000256" key="7">
    <source>
        <dbReference type="ARBA" id="ARBA00031630"/>
    </source>
</evidence>
<accession>A0A507AZM0</accession>
<dbReference type="SUPFAM" id="SSF53597">
    <property type="entry name" value="Dihydrofolate reductase-like"/>
    <property type="match status" value="1"/>
</dbReference>
<dbReference type="FunCoup" id="A0A507AZM0">
    <property type="interactions" value="756"/>
</dbReference>
<feature type="domain" description="Bacterial bifunctional deaminase-reductase C-terminal" evidence="11">
    <location>
        <begin position="35"/>
        <end position="236"/>
    </location>
</feature>
<dbReference type="OrthoDB" id="2228at2759"/>
<evidence type="ECO:0000313" key="12">
    <source>
        <dbReference type="EMBL" id="TPX10459.1"/>
    </source>
</evidence>
<comment type="similarity">
    <text evidence="3">Belongs to the STXBP/unc-18/SEC1 family.</text>
</comment>
<evidence type="ECO:0000256" key="8">
    <source>
        <dbReference type="ARBA" id="ARBA00047550"/>
    </source>
</evidence>
<evidence type="ECO:0000256" key="4">
    <source>
        <dbReference type="ARBA" id="ARBA00012851"/>
    </source>
</evidence>
<dbReference type="AlphaFoldDB" id="A0A507AZM0"/>
<feature type="compositionally biased region" description="Basic residues" evidence="10">
    <location>
        <begin position="1028"/>
        <end position="1038"/>
    </location>
</feature>
<dbReference type="PANTHER" id="PTHR11679">
    <property type="entry name" value="VESICLE PROTEIN SORTING-ASSOCIATED"/>
    <property type="match status" value="1"/>
</dbReference>
<comment type="similarity">
    <text evidence="2">Belongs to the HTP reductase family.</text>
</comment>
<gene>
    <name evidence="12" type="ORF">E0L32_008509</name>
</gene>
<name>A0A507AZM0_9PEZI</name>
<feature type="compositionally biased region" description="Basic and acidic residues" evidence="10">
    <location>
        <begin position="1017"/>
        <end position="1027"/>
    </location>
</feature>
<evidence type="ECO:0000256" key="3">
    <source>
        <dbReference type="ARBA" id="ARBA00009884"/>
    </source>
</evidence>
<dbReference type="GeneID" id="41975956"/>
<dbReference type="STRING" id="1093900.A0A507AZM0"/>
<evidence type="ECO:0000313" key="13">
    <source>
        <dbReference type="Proteomes" id="UP000319257"/>
    </source>
</evidence>
<dbReference type="GO" id="GO:0008703">
    <property type="term" value="F:5-amino-6-(5-phosphoribosylamino)uracil reductase activity"/>
    <property type="evidence" value="ECO:0007669"/>
    <property type="project" value="InterPro"/>
</dbReference>
<dbReference type="Gene3D" id="3.40.50.1910">
    <property type="match status" value="1"/>
</dbReference>